<evidence type="ECO:0000256" key="3">
    <source>
        <dbReference type="SAM" id="Phobius"/>
    </source>
</evidence>
<dbReference type="PROSITE" id="PS00941">
    <property type="entry name" value="CARBOXYLESTERASE_B_2"/>
    <property type="match status" value="1"/>
</dbReference>
<dbReference type="EMBL" id="JAIWYP010000012">
    <property type="protein sequence ID" value="KAH3723604.1"/>
    <property type="molecule type" value="Genomic_DNA"/>
</dbReference>
<comment type="caution">
    <text evidence="5">The sequence shown here is derived from an EMBL/GenBank/DDBJ whole genome shotgun (WGS) entry which is preliminary data.</text>
</comment>
<keyword evidence="6" id="KW-1185">Reference proteome</keyword>
<reference evidence="5" key="2">
    <citation type="submission" date="2020-11" db="EMBL/GenBank/DDBJ databases">
        <authorList>
            <person name="McCartney M.A."/>
            <person name="Auch B."/>
            <person name="Kono T."/>
            <person name="Mallez S."/>
            <person name="Becker A."/>
            <person name="Gohl D.M."/>
            <person name="Silverstein K.A.T."/>
            <person name="Koren S."/>
            <person name="Bechman K.B."/>
            <person name="Herman A."/>
            <person name="Abrahante J.E."/>
            <person name="Garbe J."/>
        </authorList>
    </citation>
    <scope>NUCLEOTIDE SEQUENCE</scope>
    <source>
        <strain evidence="5">Duluth1</strain>
        <tissue evidence="5">Whole animal</tissue>
    </source>
</reference>
<gene>
    <name evidence="5" type="ORF">DPMN_049396</name>
</gene>
<proteinExistence type="inferred from homology"/>
<protein>
    <recommendedName>
        <fullName evidence="4">Carboxylesterase type B domain-containing protein</fullName>
    </recommendedName>
</protein>
<dbReference type="SUPFAM" id="SSF53474">
    <property type="entry name" value="alpha/beta-Hydrolases"/>
    <property type="match status" value="1"/>
</dbReference>
<dbReference type="PANTHER" id="PTHR43903">
    <property type="entry name" value="NEUROLIGIN"/>
    <property type="match status" value="1"/>
</dbReference>
<evidence type="ECO:0000256" key="2">
    <source>
        <dbReference type="ARBA" id="ARBA00022729"/>
    </source>
</evidence>
<reference evidence="5" key="1">
    <citation type="journal article" date="2019" name="bioRxiv">
        <title>The Genome of the Zebra Mussel, Dreissena polymorpha: A Resource for Invasive Species Research.</title>
        <authorList>
            <person name="McCartney M.A."/>
            <person name="Auch B."/>
            <person name="Kono T."/>
            <person name="Mallez S."/>
            <person name="Zhang Y."/>
            <person name="Obille A."/>
            <person name="Becker A."/>
            <person name="Abrahante J.E."/>
            <person name="Garbe J."/>
            <person name="Badalamenti J.P."/>
            <person name="Herman A."/>
            <person name="Mangelson H."/>
            <person name="Liachko I."/>
            <person name="Sullivan S."/>
            <person name="Sone E.D."/>
            <person name="Koren S."/>
            <person name="Silverstein K.A.T."/>
            <person name="Beckman K.B."/>
            <person name="Gohl D.M."/>
        </authorList>
    </citation>
    <scope>NUCLEOTIDE SEQUENCE</scope>
    <source>
        <strain evidence="5">Duluth1</strain>
        <tissue evidence="5">Whole animal</tissue>
    </source>
</reference>
<organism evidence="5 6">
    <name type="scientific">Dreissena polymorpha</name>
    <name type="common">Zebra mussel</name>
    <name type="synonym">Mytilus polymorpha</name>
    <dbReference type="NCBI Taxonomy" id="45954"/>
    <lineage>
        <taxon>Eukaryota</taxon>
        <taxon>Metazoa</taxon>
        <taxon>Spiralia</taxon>
        <taxon>Lophotrochozoa</taxon>
        <taxon>Mollusca</taxon>
        <taxon>Bivalvia</taxon>
        <taxon>Autobranchia</taxon>
        <taxon>Heteroconchia</taxon>
        <taxon>Euheterodonta</taxon>
        <taxon>Imparidentia</taxon>
        <taxon>Neoheterodontei</taxon>
        <taxon>Myida</taxon>
        <taxon>Dreissenoidea</taxon>
        <taxon>Dreissenidae</taxon>
        <taxon>Dreissena</taxon>
    </lineage>
</organism>
<feature type="domain" description="Carboxylesterase type B" evidence="4">
    <location>
        <begin position="39"/>
        <end position="576"/>
    </location>
</feature>
<keyword evidence="3" id="KW-1133">Transmembrane helix</keyword>
<evidence type="ECO:0000256" key="1">
    <source>
        <dbReference type="ARBA" id="ARBA00005964"/>
    </source>
</evidence>
<keyword evidence="3" id="KW-0812">Transmembrane</keyword>
<dbReference type="Pfam" id="PF00135">
    <property type="entry name" value="COesterase"/>
    <property type="match status" value="1"/>
</dbReference>
<dbReference type="Proteomes" id="UP000828390">
    <property type="component" value="Unassembled WGS sequence"/>
</dbReference>
<keyword evidence="3" id="KW-0472">Membrane</keyword>
<evidence type="ECO:0000259" key="4">
    <source>
        <dbReference type="Pfam" id="PF00135"/>
    </source>
</evidence>
<keyword evidence="2" id="KW-0732">Signal</keyword>
<accession>A0A9D4CEA4</accession>
<name>A0A9D4CEA4_DREPO</name>
<dbReference type="InterPro" id="IPR051093">
    <property type="entry name" value="Neuroligin/BSAL"/>
</dbReference>
<feature type="transmembrane region" description="Helical" evidence="3">
    <location>
        <begin position="615"/>
        <end position="639"/>
    </location>
</feature>
<comment type="similarity">
    <text evidence="1">Belongs to the type-B carboxylesterase/lipase family.</text>
</comment>
<dbReference type="Gene3D" id="3.40.50.1820">
    <property type="entry name" value="alpha/beta hydrolase"/>
    <property type="match status" value="1"/>
</dbReference>
<evidence type="ECO:0000313" key="6">
    <source>
        <dbReference type="Proteomes" id="UP000828390"/>
    </source>
</evidence>
<sequence>MSKENIKGFNLNNNLCLIQLWITFIVTSSIQFASCELIIVQTALGNISGSIEEVTSYNDTGNPSVMFFAQYLGIPYAEPPIRFRRPEPKTPWAGEYNGTYYRPACSHQGDPARVGTFHMKTAMMSEDCLTLDIYAPNSTIVNQSSLPVLVFLYSSPGYSSAFAADVLCTVGDVVVVVINFRQGMLGFFSLGSEAASGNYGLFDQQMALQWIAKYIHSFGGDPKKVTLVGHSFGASNAIYHTLYPGNRGLIHRVVALSGTALLPSGGKSYVRNSIETGVLEEIGCQRASDADIMSCLRGKSLTDILNALDKKSFTFGPSVDGTFLRSDPEVMMTDLAKDDNSTEELEFLNVDLMLGLNNMEGGAHVALLYAERLNTTYNEFNVSRADIRNIVVPIAIKRTFGSNISQAITQTVNFQYNDVTGTDDPQRLRKRVVDLFTDIDVAAPLVRTGNVHALLGQGSTYLYQFSEPLNLTQAPVWLLGANRADDVHFLFGFSERGLQYVNHVTGFTPTVKQRALSTRLIKMIAKFAKTGNPNPLSAAGDPQWPEYDSTSTTYLDISAAHVTPKHHFREPFMTFWTSVVPELLTATSQNATSPLVCPKEIGHTIKVNLVSAENIIIALSIVSFCLLCACVLLVCLSVAREPTLYSNSKYAVMKTPNLSETPSISGPSDS</sequence>
<dbReference type="InterPro" id="IPR002018">
    <property type="entry name" value="CarbesteraseB"/>
</dbReference>
<evidence type="ECO:0000313" key="5">
    <source>
        <dbReference type="EMBL" id="KAH3723604.1"/>
    </source>
</evidence>
<dbReference type="InterPro" id="IPR029058">
    <property type="entry name" value="AB_hydrolase_fold"/>
</dbReference>
<dbReference type="AlphaFoldDB" id="A0A9D4CEA4"/>
<dbReference type="InterPro" id="IPR019819">
    <property type="entry name" value="Carboxylesterase_B_CS"/>
</dbReference>